<keyword evidence="6" id="KW-0539">Nucleus</keyword>
<feature type="region of interest" description="Disordered" evidence="7">
    <location>
        <begin position="34"/>
        <end position="53"/>
    </location>
</feature>
<dbReference type="GO" id="GO:0008270">
    <property type="term" value="F:zinc ion binding"/>
    <property type="evidence" value="ECO:0007669"/>
    <property type="project" value="InterPro"/>
</dbReference>
<keyword evidence="3" id="KW-0805">Transcription regulation</keyword>
<keyword evidence="1" id="KW-0479">Metal-binding</keyword>
<evidence type="ECO:0000256" key="2">
    <source>
        <dbReference type="ARBA" id="ARBA00022833"/>
    </source>
</evidence>
<name>A0A1E1MGD8_RHYSE</name>
<dbReference type="PROSITE" id="PS00463">
    <property type="entry name" value="ZN2_CY6_FUNGAL_1"/>
    <property type="match status" value="1"/>
</dbReference>
<dbReference type="GO" id="GO:0003677">
    <property type="term" value="F:DNA binding"/>
    <property type="evidence" value="ECO:0007669"/>
    <property type="project" value="UniProtKB-KW"/>
</dbReference>
<feature type="region of interest" description="Disordered" evidence="7">
    <location>
        <begin position="755"/>
        <end position="778"/>
    </location>
</feature>
<keyword evidence="4" id="KW-0238">DNA-binding</keyword>
<keyword evidence="10" id="KW-1185">Reference proteome</keyword>
<dbReference type="InterPro" id="IPR036864">
    <property type="entry name" value="Zn2-C6_fun-type_DNA-bd_sf"/>
</dbReference>
<feature type="compositionally biased region" description="Basic and acidic residues" evidence="7">
    <location>
        <begin position="34"/>
        <end position="44"/>
    </location>
</feature>
<evidence type="ECO:0000256" key="7">
    <source>
        <dbReference type="SAM" id="MobiDB-lite"/>
    </source>
</evidence>
<keyword evidence="5" id="KW-0804">Transcription</keyword>
<evidence type="ECO:0000256" key="1">
    <source>
        <dbReference type="ARBA" id="ARBA00022723"/>
    </source>
</evidence>
<keyword evidence="2" id="KW-0862">Zinc</keyword>
<dbReference type="PANTHER" id="PTHR36206">
    <property type="entry name" value="ASPERCRYPTIN BIOSYNTHESIS CLUSTER-SPECIFIC TRANSCRIPTION REGULATOR ATNN-RELATED"/>
    <property type="match status" value="1"/>
</dbReference>
<dbReference type="AlphaFoldDB" id="A0A1E1MGD8"/>
<dbReference type="InterPro" id="IPR021858">
    <property type="entry name" value="Fun_TF"/>
</dbReference>
<feature type="domain" description="Zn(2)-C6 fungal-type" evidence="8">
    <location>
        <begin position="58"/>
        <end position="86"/>
    </location>
</feature>
<reference evidence="10" key="1">
    <citation type="submission" date="2016-03" db="EMBL/GenBank/DDBJ databases">
        <authorList>
            <person name="Guldener U."/>
        </authorList>
    </citation>
    <scope>NUCLEOTIDE SEQUENCE [LARGE SCALE GENOMIC DNA]</scope>
</reference>
<feature type="compositionally biased region" description="Low complexity" evidence="7">
    <location>
        <begin position="691"/>
        <end position="702"/>
    </location>
</feature>
<evidence type="ECO:0000259" key="8">
    <source>
        <dbReference type="PROSITE" id="PS50048"/>
    </source>
</evidence>
<evidence type="ECO:0000256" key="4">
    <source>
        <dbReference type="ARBA" id="ARBA00023125"/>
    </source>
</evidence>
<dbReference type="EMBL" id="FJVC01000322">
    <property type="protein sequence ID" value="CZT48170.1"/>
    <property type="molecule type" value="Genomic_DNA"/>
</dbReference>
<dbReference type="PANTHER" id="PTHR36206:SF4">
    <property type="entry name" value="HYPOTHETICAL CONSERVED PROTEIN (EUROFUNG)-RELATED"/>
    <property type="match status" value="1"/>
</dbReference>
<evidence type="ECO:0000256" key="5">
    <source>
        <dbReference type="ARBA" id="ARBA00023163"/>
    </source>
</evidence>
<dbReference type="GO" id="GO:0000981">
    <property type="term" value="F:DNA-binding transcription factor activity, RNA polymerase II-specific"/>
    <property type="evidence" value="ECO:0007669"/>
    <property type="project" value="InterPro"/>
</dbReference>
<feature type="compositionally biased region" description="Basic residues" evidence="7">
    <location>
        <begin position="766"/>
        <end position="776"/>
    </location>
</feature>
<dbReference type="SUPFAM" id="SSF57701">
    <property type="entry name" value="Zn2/Cys6 DNA-binding domain"/>
    <property type="match status" value="1"/>
</dbReference>
<dbReference type="InterPro" id="IPR001138">
    <property type="entry name" value="Zn2Cys6_DnaBD"/>
</dbReference>
<dbReference type="SMART" id="SM00066">
    <property type="entry name" value="GAL4"/>
    <property type="match status" value="1"/>
</dbReference>
<dbReference type="CDD" id="cd00067">
    <property type="entry name" value="GAL4"/>
    <property type="match status" value="1"/>
</dbReference>
<evidence type="ECO:0000313" key="10">
    <source>
        <dbReference type="Proteomes" id="UP000177625"/>
    </source>
</evidence>
<dbReference type="Gene3D" id="4.10.240.10">
    <property type="entry name" value="Zn(2)-C6 fungal-type DNA-binding domain"/>
    <property type="match status" value="1"/>
</dbReference>
<evidence type="ECO:0000256" key="6">
    <source>
        <dbReference type="ARBA" id="ARBA00023242"/>
    </source>
</evidence>
<evidence type="ECO:0000313" key="9">
    <source>
        <dbReference type="EMBL" id="CZT48170.1"/>
    </source>
</evidence>
<dbReference type="Proteomes" id="UP000177625">
    <property type="component" value="Unassembled WGS sequence"/>
</dbReference>
<feature type="region of interest" description="Disordered" evidence="7">
    <location>
        <begin position="684"/>
        <end position="709"/>
    </location>
</feature>
<feature type="region of interest" description="Disordered" evidence="7">
    <location>
        <begin position="381"/>
        <end position="436"/>
    </location>
</feature>
<dbReference type="Pfam" id="PF00172">
    <property type="entry name" value="Zn_clus"/>
    <property type="match status" value="1"/>
</dbReference>
<accession>A0A1E1MGD8</accession>
<gene>
    <name evidence="9" type="ORF">RSE6_08833</name>
</gene>
<sequence length="826" mass="92366">MANKSLQCISRRMTEQNTVQYPLPIQAYPTDLYRRSLSPDEGRPAKKPRASKPKVRSGCVTCKARRVKCDETKPECLRCQKFGIDCDGYAPKTPQVRGLIQLQPRIPSANLYGLNVAIHSTEEEHRYFQIFANRTAHELSGFYDTTFWTKLVLQESHTIPAIRHSVIALGALNESIGSAPGPDLKVNDIQGFDKQHQEQALLAHGRAIQWLNHYISSSEAPQLRNALIACLLFVCFETFQGSYASSVHQIYGGLNILRNYYKSNPRSRPWIPRKDAIDASKFRASNVKKISNVVQTREGCGGVSKDQHIKQHVEKYLERCNHPQEEMVDEQPDYAQSFTGRSCKFPKEDTPFFIRHMGAPELAQAVRNNFYPAITPMTNGHVSQSRLSSGNPSPEASTHLIQSPASGVSIPTTPNTYTPQSTAPHTPSAVNAVSTPKSTANQAVVMKRKRTFACQSPIPVPLLQNDLIIEEVLIQSFVRLDGSGLFFGMVPGIPPLIWDTHQIWHLSIPSTPFTDFPTAQRCWDFLMDRTLQFYRRTLFNRYYAPQTSDPPALISKQYTFYLKQLSLFEKAFTPVLQDAILPDGTVLNAAALILSLYHKSTTIILAPVQNESEMVYDAYTPDFATYFDTGIVPPLHVTASKCRDPTIRREAISLLFDNPRQEGMWDGVLNARIGKWLQACEEEGLPPPPSCSSSVETSPESSGKMSGFLSPARMVDDTLEAGAWQDRRKTDEVSVHGVEYGAEACGPYAGTAENGTAELNGNGLPTRKKSSKKSRQKSGWFVPEENRVQLMVVDFQMAERHIKVKCQRAIPGKDGKKQERMAVIGW</sequence>
<proteinExistence type="predicted"/>
<evidence type="ECO:0000256" key="3">
    <source>
        <dbReference type="ARBA" id="ARBA00023015"/>
    </source>
</evidence>
<dbReference type="Pfam" id="PF11951">
    <property type="entry name" value="Fungal_trans_2"/>
    <property type="match status" value="1"/>
</dbReference>
<dbReference type="InterPro" id="IPR052360">
    <property type="entry name" value="Transcr_Regulatory_Proteins"/>
</dbReference>
<dbReference type="PROSITE" id="PS50048">
    <property type="entry name" value="ZN2_CY6_FUNGAL_2"/>
    <property type="match status" value="1"/>
</dbReference>
<organism evidence="9 10">
    <name type="scientific">Rhynchosporium secalis</name>
    <name type="common">Barley scald fungus</name>
    <dbReference type="NCBI Taxonomy" id="38038"/>
    <lineage>
        <taxon>Eukaryota</taxon>
        <taxon>Fungi</taxon>
        <taxon>Dikarya</taxon>
        <taxon>Ascomycota</taxon>
        <taxon>Pezizomycotina</taxon>
        <taxon>Leotiomycetes</taxon>
        <taxon>Helotiales</taxon>
        <taxon>Ploettnerulaceae</taxon>
        <taxon>Rhynchosporium</taxon>
    </lineage>
</organism>
<protein>
    <recommendedName>
        <fullName evidence="8">Zn(2)-C6 fungal-type domain-containing protein</fullName>
    </recommendedName>
</protein>